<organism evidence="1 2">
    <name type="scientific">Variovorax defluvii</name>
    <dbReference type="NCBI Taxonomy" id="913761"/>
    <lineage>
        <taxon>Bacteria</taxon>
        <taxon>Pseudomonadati</taxon>
        <taxon>Pseudomonadota</taxon>
        <taxon>Betaproteobacteria</taxon>
        <taxon>Burkholderiales</taxon>
        <taxon>Comamonadaceae</taxon>
        <taxon>Variovorax</taxon>
    </lineage>
</organism>
<protein>
    <submittedName>
        <fullName evidence="1">Uncharacterized protein</fullName>
    </submittedName>
</protein>
<name>A0ABP8HGK6_9BURK</name>
<comment type="caution">
    <text evidence="1">The sequence shown here is derived from an EMBL/GenBank/DDBJ whole genome shotgun (WGS) entry which is preliminary data.</text>
</comment>
<accession>A0ABP8HGK6</accession>
<reference evidence="2" key="1">
    <citation type="journal article" date="2019" name="Int. J. Syst. Evol. Microbiol.">
        <title>The Global Catalogue of Microorganisms (GCM) 10K type strain sequencing project: providing services to taxonomists for standard genome sequencing and annotation.</title>
        <authorList>
            <consortium name="The Broad Institute Genomics Platform"/>
            <consortium name="The Broad Institute Genome Sequencing Center for Infectious Disease"/>
            <person name="Wu L."/>
            <person name="Ma J."/>
        </authorList>
    </citation>
    <scope>NUCLEOTIDE SEQUENCE [LARGE SCALE GENOMIC DNA]</scope>
    <source>
        <strain evidence="2">JCM 17804</strain>
    </source>
</reference>
<dbReference type="Proteomes" id="UP001500975">
    <property type="component" value="Unassembled WGS sequence"/>
</dbReference>
<keyword evidence="2" id="KW-1185">Reference proteome</keyword>
<gene>
    <name evidence="1" type="ORF">GCM10023165_17480</name>
</gene>
<dbReference type="EMBL" id="BAABGJ010000013">
    <property type="protein sequence ID" value="GAA4338654.1"/>
    <property type="molecule type" value="Genomic_DNA"/>
</dbReference>
<dbReference type="RefSeq" id="WP_345537255.1">
    <property type="nucleotide sequence ID" value="NZ_BAABGJ010000013.1"/>
</dbReference>
<evidence type="ECO:0000313" key="1">
    <source>
        <dbReference type="EMBL" id="GAA4338654.1"/>
    </source>
</evidence>
<evidence type="ECO:0000313" key="2">
    <source>
        <dbReference type="Proteomes" id="UP001500975"/>
    </source>
</evidence>
<proteinExistence type="predicted"/>
<sequence length="67" mass="7271">MLLPLILTQNDDIEAICKLVHTGQANAFMQLVPSPTGGMPLPGVVVTEFTPSGWLAYRAHLARKRSP</sequence>